<evidence type="ECO:0000313" key="2">
    <source>
        <dbReference type="EMBL" id="MFD1871857.1"/>
    </source>
</evidence>
<reference evidence="3" key="1">
    <citation type="journal article" date="2019" name="Int. J. Syst. Evol. Microbiol.">
        <title>The Global Catalogue of Microorganisms (GCM) 10K type strain sequencing project: providing services to taxonomists for standard genome sequencing and annotation.</title>
        <authorList>
            <consortium name="The Broad Institute Genomics Platform"/>
            <consortium name="The Broad Institute Genome Sequencing Center for Infectious Disease"/>
            <person name="Wu L."/>
            <person name="Ma J."/>
        </authorList>
    </citation>
    <scope>NUCLEOTIDE SEQUENCE [LARGE SCALE GENOMIC DNA]</scope>
    <source>
        <strain evidence="3">CGMCC 1.15795</strain>
    </source>
</reference>
<evidence type="ECO:0000313" key="3">
    <source>
        <dbReference type="Proteomes" id="UP001597197"/>
    </source>
</evidence>
<accession>A0ABW4QR43</accession>
<protein>
    <submittedName>
        <fullName evidence="2">Uncharacterized protein</fullName>
    </submittedName>
</protein>
<dbReference type="EMBL" id="JBHUFD010000001">
    <property type="protein sequence ID" value="MFD1871857.1"/>
    <property type="molecule type" value="Genomic_DNA"/>
</dbReference>
<dbReference type="Proteomes" id="UP001597197">
    <property type="component" value="Unassembled WGS sequence"/>
</dbReference>
<keyword evidence="3" id="KW-1185">Reference proteome</keyword>
<proteinExistence type="predicted"/>
<dbReference type="RefSeq" id="WP_382312186.1">
    <property type="nucleotide sequence ID" value="NZ_JBHUFD010000001.1"/>
</dbReference>
<comment type="caution">
    <text evidence="2">The sequence shown here is derived from an EMBL/GenBank/DDBJ whole genome shotgun (WGS) entry which is preliminary data.</text>
</comment>
<feature type="chain" id="PRO_5045930195" evidence="1">
    <location>
        <begin position="31"/>
        <end position="332"/>
    </location>
</feature>
<gene>
    <name evidence="2" type="ORF">ACFSDX_05430</name>
</gene>
<keyword evidence="1" id="KW-0732">Signal</keyword>
<organism evidence="2 3">
    <name type="scientific">Hymenobacter bucti</name>
    <dbReference type="NCBI Taxonomy" id="1844114"/>
    <lineage>
        <taxon>Bacteria</taxon>
        <taxon>Pseudomonadati</taxon>
        <taxon>Bacteroidota</taxon>
        <taxon>Cytophagia</taxon>
        <taxon>Cytophagales</taxon>
        <taxon>Hymenobacteraceae</taxon>
        <taxon>Hymenobacter</taxon>
    </lineage>
</organism>
<name>A0ABW4QR43_9BACT</name>
<sequence length="332" mass="37035">MLSTVFSRCRLGQLVAWLPWLLATTLGARAQAVPNPGENIQYLITFGAQADPAWGDDDFTQTFFFLVPQGQRQPVYLRVYDPDCGDQLDSQKGSYDTRTSFSIYGGPGAHSGAGARDPRPALKPQPVTGRLLQEKTFGGEAQYDEKYYTFGPLNPLEGELVEEFKGYVFKVIVRGLSGNDGNVYRFFFSTERAANNAVPGGNAFTYEYCFRLPPALRQATVHLYPFVNDKVVSMKQSNYDVDKSATLKVFSVSKNGHLGVVSGDKEWSSNVIPITDQERGLSLDFRLTSTTKTPNDMVFYVTDQYDTALPFFAVPIGGPPRYKYDVDMKIHR</sequence>
<evidence type="ECO:0000256" key="1">
    <source>
        <dbReference type="SAM" id="SignalP"/>
    </source>
</evidence>
<feature type="signal peptide" evidence="1">
    <location>
        <begin position="1"/>
        <end position="30"/>
    </location>
</feature>